<accession>A0A1G8KUF0</accession>
<dbReference type="InterPro" id="IPR005598">
    <property type="entry name" value="ATP_synth_I"/>
</dbReference>
<dbReference type="AlphaFoldDB" id="A0A1G8KUF0"/>
<feature type="transmembrane region" description="Helical" evidence="6">
    <location>
        <begin position="70"/>
        <end position="97"/>
    </location>
</feature>
<protein>
    <submittedName>
        <fullName evidence="7">ATP synthase I chain</fullName>
    </submittedName>
</protein>
<evidence type="ECO:0000313" key="7">
    <source>
        <dbReference type="EMBL" id="SDI47041.1"/>
    </source>
</evidence>
<evidence type="ECO:0000313" key="8">
    <source>
        <dbReference type="Proteomes" id="UP000198853"/>
    </source>
</evidence>
<feature type="transmembrane region" description="Helical" evidence="6">
    <location>
        <begin position="34"/>
        <end position="58"/>
    </location>
</feature>
<sequence length="129" mass="14441">MPLLRHRMKLYCWVVAVVVFINICALFLTPYHSVMFGFLLGMASCFLGFTSIYMKALVIEKAAVRKTPGMLSYLMTAFGVVLRYGLIAVAVAIALIFPETFHLGAVLAGYAGLYLYITVDMFVQLQKER</sequence>
<evidence type="ECO:0000256" key="6">
    <source>
        <dbReference type="SAM" id="Phobius"/>
    </source>
</evidence>
<keyword evidence="3 6" id="KW-0812">Transmembrane</keyword>
<dbReference type="GO" id="GO:0005886">
    <property type="term" value="C:plasma membrane"/>
    <property type="evidence" value="ECO:0007669"/>
    <property type="project" value="UniProtKB-SubCell"/>
</dbReference>
<proteinExistence type="predicted"/>
<dbReference type="EMBL" id="FNEN01000002">
    <property type="protein sequence ID" value="SDI47041.1"/>
    <property type="molecule type" value="Genomic_DNA"/>
</dbReference>
<evidence type="ECO:0000256" key="5">
    <source>
        <dbReference type="ARBA" id="ARBA00023136"/>
    </source>
</evidence>
<dbReference type="Proteomes" id="UP000198853">
    <property type="component" value="Unassembled WGS sequence"/>
</dbReference>
<feature type="transmembrane region" description="Helical" evidence="6">
    <location>
        <begin position="10"/>
        <end position="28"/>
    </location>
</feature>
<evidence type="ECO:0000256" key="4">
    <source>
        <dbReference type="ARBA" id="ARBA00022989"/>
    </source>
</evidence>
<name>A0A1G8KUF0_9BACI</name>
<dbReference type="RefSeq" id="WP_090396206.1">
    <property type="nucleotide sequence ID" value="NZ_FNEN01000002.1"/>
</dbReference>
<evidence type="ECO:0000256" key="2">
    <source>
        <dbReference type="ARBA" id="ARBA00022475"/>
    </source>
</evidence>
<gene>
    <name evidence="7" type="ORF">SAMN04488123_102310</name>
</gene>
<evidence type="ECO:0000256" key="1">
    <source>
        <dbReference type="ARBA" id="ARBA00004651"/>
    </source>
</evidence>
<evidence type="ECO:0000256" key="3">
    <source>
        <dbReference type="ARBA" id="ARBA00022692"/>
    </source>
</evidence>
<keyword evidence="8" id="KW-1185">Reference proteome</keyword>
<feature type="transmembrane region" description="Helical" evidence="6">
    <location>
        <begin position="103"/>
        <end position="123"/>
    </location>
</feature>
<comment type="subcellular location">
    <subcellularLocation>
        <location evidence="1">Cell membrane</location>
        <topology evidence="1">Multi-pass membrane protein</topology>
    </subcellularLocation>
</comment>
<keyword evidence="4 6" id="KW-1133">Transmembrane helix</keyword>
<keyword evidence="5 6" id="KW-0472">Membrane</keyword>
<dbReference type="Pfam" id="PF03899">
    <property type="entry name" value="ATP-synt_I"/>
    <property type="match status" value="1"/>
</dbReference>
<dbReference type="OrthoDB" id="2968084at2"/>
<keyword evidence="2" id="KW-1003">Cell membrane</keyword>
<organism evidence="7 8">
    <name type="scientific">Natribacillus halophilus</name>
    <dbReference type="NCBI Taxonomy" id="549003"/>
    <lineage>
        <taxon>Bacteria</taxon>
        <taxon>Bacillati</taxon>
        <taxon>Bacillota</taxon>
        <taxon>Bacilli</taxon>
        <taxon>Bacillales</taxon>
        <taxon>Bacillaceae</taxon>
        <taxon>Natribacillus</taxon>
    </lineage>
</organism>
<reference evidence="7 8" key="1">
    <citation type="submission" date="2016-10" db="EMBL/GenBank/DDBJ databases">
        <authorList>
            <person name="de Groot N.N."/>
        </authorList>
    </citation>
    <scope>NUCLEOTIDE SEQUENCE [LARGE SCALE GENOMIC DNA]</scope>
    <source>
        <strain evidence="7 8">DSM 21771</strain>
    </source>
</reference>